<reference evidence="3" key="1">
    <citation type="journal article" date="2015" name="BMC Genomics">
        <title>Genomic and transcriptomic analysis of the endophytic fungus Pestalotiopsis fici reveals its lifestyle and high potential for synthesis of natural products.</title>
        <authorList>
            <person name="Wang X."/>
            <person name="Zhang X."/>
            <person name="Liu L."/>
            <person name="Xiang M."/>
            <person name="Wang W."/>
            <person name="Sun X."/>
            <person name="Che Y."/>
            <person name="Guo L."/>
            <person name="Liu G."/>
            <person name="Guo L."/>
            <person name="Wang C."/>
            <person name="Yin W.B."/>
            <person name="Stadler M."/>
            <person name="Zhang X."/>
            <person name="Liu X."/>
        </authorList>
    </citation>
    <scope>NUCLEOTIDE SEQUENCE [LARGE SCALE GENOMIC DNA]</scope>
    <source>
        <strain evidence="3">W106-1 / CGMCC3.15140</strain>
    </source>
</reference>
<keyword evidence="3" id="KW-1185">Reference proteome</keyword>
<sequence>MATWNPFQTFFARQSPVGDDGPPIQLRVISFNIRYATSSPFPNEKLWPDRAPVLTNQLLHEVRLLETPSPGANVSTAQPLAHGSAFIGLQEVLHNQLVDILAALNRVPDDQRTDEPAQGPLWAHVGVGRDDGATKGEYSPIIYPIQTYDLLHNETIWLSPTPDKPSKGWGAGSIRILTVGVFEHKQTKRRHIAANTHLDNESSESRFESVKIILATLRRVHEQWSQGQPLGVFLTGDFNSFPDQEAYLSLRDDGWLRDLHEEIPPPERYGEDVTFTGFKPEDWQKERGRIDYIWFGPHGSSADTGSSPWSPLGYAILPNVFDNGIYLSDHRAVVGDLRLRGT</sequence>
<dbReference type="OMA" id="IRTIPWF"/>
<dbReference type="InterPro" id="IPR036691">
    <property type="entry name" value="Endo/exonu/phosph_ase_sf"/>
</dbReference>
<dbReference type="Pfam" id="PF03372">
    <property type="entry name" value="Exo_endo_phos"/>
    <property type="match status" value="1"/>
</dbReference>
<evidence type="ECO:0000313" key="3">
    <source>
        <dbReference type="Proteomes" id="UP000030651"/>
    </source>
</evidence>
<dbReference type="InParanoid" id="W3XHM4"/>
<dbReference type="InterPro" id="IPR005135">
    <property type="entry name" value="Endo/exonuclease/phosphatase"/>
</dbReference>
<dbReference type="Gene3D" id="3.60.10.10">
    <property type="entry name" value="Endonuclease/exonuclease/phosphatase"/>
    <property type="match status" value="1"/>
</dbReference>
<dbReference type="CDD" id="cd09083">
    <property type="entry name" value="EEP-1"/>
    <property type="match status" value="1"/>
</dbReference>
<dbReference type="PANTHER" id="PTHR12121">
    <property type="entry name" value="CARBON CATABOLITE REPRESSOR PROTEIN 4"/>
    <property type="match status" value="1"/>
</dbReference>
<dbReference type="GeneID" id="19268621"/>
<dbReference type="RefSeq" id="XP_007830380.1">
    <property type="nucleotide sequence ID" value="XM_007832189.1"/>
</dbReference>
<dbReference type="AlphaFoldDB" id="W3XHM4"/>
<dbReference type="OrthoDB" id="276515at2759"/>
<dbReference type="KEGG" id="pfy:PFICI_03608"/>
<dbReference type="GO" id="GO:0000175">
    <property type="term" value="F:3'-5'-RNA exonuclease activity"/>
    <property type="evidence" value="ECO:0007669"/>
    <property type="project" value="TreeGrafter"/>
</dbReference>
<gene>
    <name evidence="2" type="ORF">PFICI_03608</name>
</gene>
<organism evidence="2 3">
    <name type="scientific">Pestalotiopsis fici (strain W106-1 / CGMCC3.15140)</name>
    <dbReference type="NCBI Taxonomy" id="1229662"/>
    <lineage>
        <taxon>Eukaryota</taxon>
        <taxon>Fungi</taxon>
        <taxon>Dikarya</taxon>
        <taxon>Ascomycota</taxon>
        <taxon>Pezizomycotina</taxon>
        <taxon>Sordariomycetes</taxon>
        <taxon>Xylariomycetidae</taxon>
        <taxon>Amphisphaeriales</taxon>
        <taxon>Sporocadaceae</taxon>
        <taxon>Pestalotiopsis</taxon>
    </lineage>
</organism>
<dbReference type="InterPro" id="IPR050410">
    <property type="entry name" value="CCR4/nocturin_mRNA_transcr"/>
</dbReference>
<dbReference type="Proteomes" id="UP000030651">
    <property type="component" value="Unassembled WGS sequence"/>
</dbReference>
<evidence type="ECO:0000259" key="1">
    <source>
        <dbReference type="Pfam" id="PF03372"/>
    </source>
</evidence>
<feature type="domain" description="Endonuclease/exonuclease/phosphatase" evidence="1">
    <location>
        <begin position="85"/>
        <end position="330"/>
    </location>
</feature>
<dbReference type="STRING" id="1229662.W3XHM4"/>
<accession>W3XHM4</accession>
<evidence type="ECO:0000313" key="2">
    <source>
        <dbReference type="EMBL" id="ETS85583.1"/>
    </source>
</evidence>
<dbReference type="eggNOG" id="ENOG502S5BH">
    <property type="taxonomic scope" value="Eukaryota"/>
</dbReference>
<proteinExistence type="predicted"/>
<dbReference type="EMBL" id="KI912110">
    <property type="protein sequence ID" value="ETS85583.1"/>
    <property type="molecule type" value="Genomic_DNA"/>
</dbReference>
<dbReference type="HOGENOM" id="CLU_030508_0_0_1"/>
<dbReference type="PANTHER" id="PTHR12121:SF36">
    <property type="entry name" value="ENDONUCLEASE_EXONUCLEASE_PHOSPHATASE DOMAIN-CONTAINING PROTEIN"/>
    <property type="match status" value="1"/>
</dbReference>
<name>W3XHM4_PESFW</name>
<protein>
    <recommendedName>
        <fullName evidence="1">Endonuclease/exonuclease/phosphatase domain-containing protein</fullName>
    </recommendedName>
</protein>
<dbReference type="SUPFAM" id="SSF56219">
    <property type="entry name" value="DNase I-like"/>
    <property type="match status" value="1"/>
</dbReference>